<accession>A0A498H3L3</accession>
<evidence type="ECO:0000313" key="1">
    <source>
        <dbReference type="EMBL" id="RXE56718.1"/>
    </source>
</evidence>
<comment type="caution">
    <text evidence="1">The sequence shown here is derived from an EMBL/GenBank/DDBJ whole genome shotgun (WGS) entry which is preliminary data.</text>
</comment>
<reference evidence="1 2" key="1">
    <citation type="journal article" date="2015" name="Int. J. Syst. Evol. Microbiol.">
        <title>Methanoculleus taiwanensis sp. nov., a methanogen isolated from deep marine sediment at the deformation front area near Taiwan.</title>
        <authorList>
            <person name="Weng C.Y."/>
            <person name="Chen S.C."/>
            <person name="Lai M.C."/>
            <person name="Wu S.Y."/>
            <person name="Lin S."/>
            <person name="Yang T.F."/>
            <person name="Chen P.C."/>
        </authorList>
    </citation>
    <scope>NUCLEOTIDE SEQUENCE [LARGE SCALE GENOMIC DNA]</scope>
    <source>
        <strain evidence="1 2">CYW4</strain>
    </source>
</reference>
<dbReference type="Proteomes" id="UP000290932">
    <property type="component" value="Unassembled WGS sequence"/>
</dbReference>
<name>A0A498H3L3_9EURY</name>
<evidence type="ECO:0000313" key="2">
    <source>
        <dbReference type="Proteomes" id="UP000290932"/>
    </source>
</evidence>
<dbReference type="AlphaFoldDB" id="A0A498H3L3"/>
<organism evidence="1 2">
    <name type="scientific">Methanoculleus taiwanensis</name>
    <dbReference type="NCBI Taxonomy" id="1550565"/>
    <lineage>
        <taxon>Archaea</taxon>
        <taxon>Methanobacteriati</taxon>
        <taxon>Methanobacteriota</taxon>
        <taxon>Stenosarchaea group</taxon>
        <taxon>Methanomicrobia</taxon>
        <taxon>Methanomicrobiales</taxon>
        <taxon>Methanomicrobiaceae</taxon>
        <taxon>Methanoculleus</taxon>
    </lineage>
</organism>
<protein>
    <submittedName>
        <fullName evidence="1">Uncharacterized protein</fullName>
    </submittedName>
</protein>
<keyword evidence="2" id="KW-1185">Reference proteome</keyword>
<sequence length="166" mass="17853">MEGDPSAMDYRRHFHPAQVEPLTGWSIGGSLMELGIAIWQAVCIGVARSPLILPVICTILLQYAAHPLNDLIDRDFDAAAKSPETGRVKPPVAGTAAEAELKALSAALILIAAFRGRVDAVCRTYLRGTEAPFEAKCGRIRPLQRYASIFCSVTLLTICAGVRPHG</sequence>
<dbReference type="EMBL" id="LHQS01000001">
    <property type="protein sequence ID" value="RXE56718.1"/>
    <property type="molecule type" value="Genomic_DNA"/>
</dbReference>
<gene>
    <name evidence="1" type="ORF">ABH15_00615</name>
</gene>
<proteinExistence type="predicted"/>